<feature type="compositionally biased region" description="Polar residues" evidence="2">
    <location>
        <begin position="470"/>
        <end position="488"/>
    </location>
</feature>
<dbReference type="GO" id="GO:0008286">
    <property type="term" value="P:insulin receptor signaling pathway"/>
    <property type="evidence" value="ECO:0007669"/>
    <property type="project" value="TreeGrafter"/>
</dbReference>
<feature type="region of interest" description="Disordered" evidence="2">
    <location>
        <begin position="789"/>
        <end position="820"/>
    </location>
</feature>
<evidence type="ECO:0008006" key="5">
    <source>
        <dbReference type="Google" id="ProtNLM"/>
    </source>
</evidence>
<dbReference type="GO" id="GO:0016020">
    <property type="term" value="C:membrane"/>
    <property type="evidence" value="ECO:0007669"/>
    <property type="project" value="TreeGrafter"/>
</dbReference>
<name>A0A9D3S9G8_9TELE</name>
<feature type="compositionally biased region" description="Low complexity" evidence="2">
    <location>
        <begin position="77"/>
        <end position="87"/>
    </location>
</feature>
<sequence>MVSQTECVRAHVESYGGQFSSSLIIKHKVNTFLKTSVNITKGSLFCSKVRAVCKVAKKKSTSAGVEGGGEIKPPHPSSSSSTKAAAMTKKKKKKNNKGVLTKCNICLNQYNIKNLDKHMHSRTHHEAIERLKGGEMHKCWACDVSLSGLEQFSRHIECEEHNSKLFSLKQRTERGFKVDYSNDELKDLCVQRDHNRMLIKMQRHKEKLNKFRERKAAKMQEAFYQKPWAKRFSCLGSHSGTSAWTDDKSVTFPPNNENKQETMNAEAVPESKSEEGAQTEGSVQKKSITLFTKKDVDFTSDELAQRDMFSSWEEDKSQQDKVVLGQKRSCDDNTFDSPPVRKQLLRDVPSTMPRFTPSEEAERVSQPPSAAVPLTAPEQDHLSTMLKNIRKSLNKERPQVGPSKDPDPELRPETTLSDIPRFSSKPPQMSRKSQRCDAQACKTKRTPSPHKQDDNLLTSTGAEPQEKPEPSQTRNVLPTLLNRSVSKTEANKPNLKAARGIRTCQKPGLAAKTQVLKPALQKLISSKSSQWRINWKEMYQEATHRKLQREKGMPRFGIELVTPLPPDPQEDDLQHFELDEGFQWASIECDAVTPPCSGEDWERQDLRTSSTNHTLWSAEEKTTDSGENPSTSGMSRLSQLENADLHEDNTSETQALARRQNSTPLDSVVCVKTEKLDDYSTETTLEKSDHDRIPPIPNAQIKQEIQDFPHTDTLNKNLPKSQVNELLVMSLREVELCSSLEDVDSRLLRAQAALQTAFLEVQRLQMIKQQVTAEMSSLRSKRINILHRIKDSRPDQTPDPDSPGSAVLTHLSSAESEPSG</sequence>
<dbReference type="PANTHER" id="PTHR14435">
    <property type="entry name" value="ZINC FINGER PROTEIN 106"/>
    <property type="match status" value="1"/>
</dbReference>
<feature type="region of interest" description="Disordered" evidence="2">
    <location>
        <begin position="309"/>
        <end position="489"/>
    </location>
</feature>
<evidence type="ECO:0000313" key="4">
    <source>
        <dbReference type="Proteomes" id="UP000824219"/>
    </source>
</evidence>
<feature type="compositionally biased region" description="Polar residues" evidence="2">
    <location>
        <begin position="810"/>
        <end position="820"/>
    </location>
</feature>
<feature type="region of interest" description="Disordered" evidence="2">
    <location>
        <begin position="63"/>
        <end position="95"/>
    </location>
</feature>
<evidence type="ECO:0000256" key="2">
    <source>
        <dbReference type="SAM" id="MobiDB-lite"/>
    </source>
</evidence>
<gene>
    <name evidence="3" type="ORF">KOW79_019882</name>
</gene>
<dbReference type="GO" id="GO:0017124">
    <property type="term" value="F:SH3 domain binding"/>
    <property type="evidence" value="ECO:0007669"/>
    <property type="project" value="TreeGrafter"/>
</dbReference>
<evidence type="ECO:0000256" key="1">
    <source>
        <dbReference type="SAM" id="Coils"/>
    </source>
</evidence>
<proteinExistence type="predicted"/>
<feature type="compositionally biased region" description="Polar residues" evidence="2">
    <location>
        <begin position="651"/>
        <end position="663"/>
    </location>
</feature>
<feature type="compositionally biased region" description="Basic and acidic residues" evidence="2">
    <location>
        <begin position="393"/>
        <end position="412"/>
    </location>
</feature>
<feature type="compositionally biased region" description="Polar residues" evidence="2">
    <location>
        <begin position="625"/>
        <end position="635"/>
    </location>
</feature>
<feature type="region of interest" description="Disordered" evidence="2">
    <location>
        <begin position="644"/>
        <end position="663"/>
    </location>
</feature>
<protein>
    <recommendedName>
        <fullName evidence="5">C2H2-type domain-containing protein</fullName>
    </recommendedName>
</protein>
<dbReference type="InterPro" id="IPR042622">
    <property type="entry name" value="Znf106"/>
</dbReference>
<dbReference type="GO" id="GO:0003723">
    <property type="term" value="F:RNA binding"/>
    <property type="evidence" value="ECO:0007669"/>
    <property type="project" value="InterPro"/>
</dbReference>
<accession>A0A9D3S9G8</accession>
<keyword evidence="4" id="KW-1185">Reference proteome</keyword>
<dbReference type="Proteomes" id="UP000824219">
    <property type="component" value="Linkage Group LG25"/>
</dbReference>
<feature type="compositionally biased region" description="Polar residues" evidence="2">
    <location>
        <begin position="252"/>
        <end position="263"/>
    </location>
</feature>
<dbReference type="GO" id="GO:0005829">
    <property type="term" value="C:cytosol"/>
    <property type="evidence" value="ECO:0007669"/>
    <property type="project" value="TreeGrafter"/>
</dbReference>
<dbReference type="EMBL" id="JAHKSW010000025">
    <property type="protein sequence ID" value="KAG7316341.1"/>
    <property type="molecule type" value="Genomic_DNA"/>
</dbReference>
<feature type="region of interest" description="Disordered" evidence="2">
    <location>
        <begin position="245"/>
        <end position="283"/>
    </location>
</feature>
<dbReference type="AlphaFoldDB" id="A0A9D3S9G8"/>
<keyword evidence="1" id="KW-0175">Coiled coil</keyword>
<organism evidence="3 4">
    <name type="scientific">Hemibagrus wyckioides</name>
    <dbReference type="NCBI Taxonomy" id="337641"/>
    <lineage>
        <taxon>Eukaryota</taxon>
        <taxon>Metazoa</taxon>
        <taxon>Chordata</taxon>
        <taxon>Craniata</taxon>
        <taxon>Vertebrata</taxon>
        <taxon>Euteleostomi</taxon>
        <taxon>Actinopterygii</taxon>
        <taxon>Neopterygii</taxon>
        <taxon>Teleostei</taxon>
        <taxon>Ostariophysi</taxon>
        <taxon>Siluriformes</taxon>
        <taxon>Bagridae</taxon>
        <taxon>Hemibagrus</taxon>
    </lineage>
</organism>
<dbReference type="PANTHER" id="PTHR14435:SF2">
    <property type="entry name" value="ZINC FINGER PROTEIN 106"/>
    <property type="match status" value="1"/>
</dbReference>
<feature type="region of interest" description="Disordered" evidence="2">
    <location>
        <begin position="595"/>
        <end position="635"/>
    </location>
</feature>
<comment type="caution">
    <text evidence="3">The sequence shown here is derived from an EMBL/GenBank/DDBJ whole genome shotgun (WGS) entry which is preliminary data.</text>
</comment>
<feature type="coiled-coil region" evidence="1">
    <location>
        <begin position="194"/>
        <end position="221"/>
    </location>
</feature>
<evidence type="ECO:0000313" key="3">
    <source>
        <dbReference type="EMBL" id="KAG7316341.1"/>
    </source>
</evidence>
<dbReference type="OrthoDB" id="10002522at2759"/>
<reference evidence="3 4" key="1">
    <citation type="submission" date="2021-06" db="EMBL/GenBank/DDBJ databases">
        <title>Chromosome-level genome assembly of the red-tail catfish (Hemibagrus wyckioides).</title>
        <authorList>
            <person name="Shao F."/>
        </authorList>
    </citation>
    <scope>NUCLEOTIDE SEQUENCE [LARGE SCALE GENOMIC DNA]</scope>
    <source>
        <strain evidence="3">EC202008001</strain>
        <tissue evidence="3">Blood</tissue>
    </source>
</reference>